<dbReference type="STRING" id="1033731.SAMN05444145_10593"/>
<keyword evidence="1" id="KW-0732">Signal</keyword>
<proteinExistence type="predicted"/>
<feature type="chain" id="PRO_5010241887" description="DUF4919 domain-containing protein" evidence="1">
    <location>
        <begin position="18"/>
        <end position="245"/>
    </location>
</feature>
<reference evidence="2 3" key="1">
    <citation type="submission" date="2016-10" db="EMBL/GenBank/DDBJ databases">
        <authorList>
            <person name="de Groot N.N."/>
        </authorList>
    </citation>
    <scope>NUCLEOTIDE SEQUENCE [LARGE SCALE GENOMIC DNA]</scope>
    <source>
        <strain evidence="2 3">DSM 25383</strain>
    </source>
</reference>
<feature type="signal peptide" evidence="1">
    <location>
        <begin position="1"/>
        <end position="17"/>
    </location>
</feature>
<accession>A0A1H4D0C1</accession>
<gene>
    <name evidence="2" type="ORF">SAMN05444145_10593</name>
</gene>
<dbReference type="InterPro" id="IPR032578">
    <property type="entry name" value="DUF4919"/>
</dbReference>
<name>A0A1H4D0C1_9BACT</name>
<keyword evidence="3" id="KW-1185">Reference proteome</keyword>
<dbReference type="RefSeq" id="WP_010260329.1">
    <property type="nucleotide sequence ID" value="NZ_CAEG01000005.1"/>
</dbReference>
<sequence length="245" mass="27991">MKRLLLLLLLIPALAAAKVPDEDNIVDRTMDSESPFYYPALMLRYNAGDATLTDEDYHYLYYGYAYQDDYKPLAANPDLDKMLMLVSVLDPEKPDVATLESMISTGTDALKRDPFSPKILNLMSFAYGGLGDKAREKAYSDRMNGVIRAILASGDGFTQKTPRHVLMFEHALDVLAAEGLSYGKARIISRTVEFVPLTVPYVVEGKKRKGFYFDFGRVYWNKPEGYTYKRDRTWQFNNLKPRTYK</sequence>
<organism evidence="2 3">
    <name type="scientific">Alistipes timonensis JC136</name>
    <dbReference type="NCBI Taxonomy" id="1033731"/>
    <lineage>
        <taxon>Bacteria</taxon>
        <taxon>Pseudomonadati</taxon>
        <taxon>Bacteroidota</taxon>
        <taxon>Bacteroidia</taxon>
        <taxon>Bacteroidales</taxon>
        <taxon>Rikenellaceae</taxon>
        <taxon>Alistipes</taxon>
    </lineage>
</organism>
<dbReference type="OrthoDB" id="686440at2"/>
<evidence type="ECO:0000313" key="3">
    <source>
        <dbReference type="Proteomes" id="UP000183253"/>
    </source>
</evidence>
<evidence type="ECO:0008006" key="4">
    <source>
        <dbReference type="Google" id="ProtNLM"/>
    </source>
</evidence>
<dbReference type="Proteomes" id="UP000183253">
    <property type="component" value="Unassembled WGS sequence"/>
</dbReference>
<dbReference type="AlphaFoldDB" id="A0A1H4D0C1"/>
<evidence type="ECO:0000313" key="2">
    <source>
        <dbReference type="EMBL" id="SEA66031.1"/>
    </source>
</evidence>
<evidence type="ECO:0000256" key="1">
    <source>
        <dbReference type="SAM" id="SignalP"/>
    </source>
</evidence>
<dbReference type="EMBL" id="FNRI01000005">
    <property type="protein sequence ID" value="SEA66031.1"/>
    <property type="molecule type" value="Genomic_DNA"/>
</dbReference>
<protein>
    <recommendedName>
        <fullName evidence="4">DUF4919 domain-containing protein</fullName>
    </recommendedName>
</protein>
<dbReference type="Pfam" id="PF16266">
    <property type="entry name" value="DUF4919"/>
    <property type="match status" value="1"/>
</dbReference>